<comment type="caution">
    <text evidence="1">The sequence shown here is derived from an EMBL/GenBank/DDBJ whole genome shotgun (WGS) entry which is preliminary data.</text>
</comment>
<accession>A0ACC2FHQ1</accession>
<evidence type="ECO:0000313" key="2">
    <source>
        <dbReference type="Proteomes" id="UP001157502"/>
    </source>
</evidence>
<keyword evidence="2" id="KW-1185">Reference proteome</keyword>
<protein>
    <submittedName>
        <fullName evidence="1">Uncharacterized protein</fullName>
    </submittedName>
</protein>
<name>A0ACC2FHQ1_DALPE</name>
<sequence length="75" mass="8600">MVYQYSLCLTAQHPEQPPVMPAKEAQERPGSLRTEACPRSYRRAETPVQYLGRPVLCCGTDDTWGFNRTMQCKFC</sequence>
<dbReference type="Proteomes" id="UP001157502">
    <property type="component" value="Chromosome 27"/>
</dbReference>
<reference evidence="1" key="1">
    <citation type="submission" date="2021-05" db="EMBL/GenBank/DDBJ databases">
        <authorList>
            <person name="Pan Q."/>
            <person name="Jouanno E."/>
            <person name="Zahm M."/>
            <person name="Klopp C."/>
            <person name="Cabau C."/>
            <person name="Louis A."/>
            <person name="Berthelot C."/>
            <person name="Parey E."/>
            <person name="Roest Crollius H."/>
            <person name="Montfort J."/>
            <person name="Robinson-Rechavi M."/>
            <person name="Bouchez O."/>
            <person name="Lampietro C."/>
            <person name="Lopez Roques C."/>
            <person name="Donnadieu C."/>
            <person name="Postlethwait J."/>
            <person name="Bobe J."/>
            <person name="Dillon D."/>
            <person name="Chandos A."/>
            <person name="von Hippel F."/>
            <person name="Guiguen Y."/>
        </authorList>
    </citation>
    <scope>NUCLEOTIDE SEQUENCE</scope>
    <source>
        <strain evidence="1">YG-Jan2019</strain>
    </source>
</reference>
<evidence type="ECO:0000313" key="1">
    <source>
        <dbReference type="EMBL" id="KAJ7990895.1"/>
    </source>
</evidence>
<proteinExistence type="predicted"/>
<gene>
    <name evidence="1" type="ORF">DPEC_G00291640</name>
</gene>
<organism evidence="1 2">
    <name type="scientific">Dallia pectoralis</name>
    <name type="common">Alaska blackfish</name>
    <dbReference type="NCBI Taxonomy" id="75939"/>
    <lineage>
        <taxon>Eukaryota</taxon>
        <taxon>Metazoa</taxon>
        <taxon>Chordata</taxon>
        <taxon>Craniata</taxon>
        <taxon>Vertebrata</taxon>
        <taxon>Euteleostomi</taxon>
        <taxon>Actinopterygii</taxon>
        <taxon>Neopterygii</taxon>
        <taxon>Teleostei</taxon>
        <taxon>Protacanthopterygii</taxon>
        <taxon>Esociformes</taxon>
        <taxon>Umbridae</taxon>
        <taxon>Dallia</taxon>
    </lineage>
</organism>
<dbReference type="EMBL" id="CM055754">
    <property type="protein sequence ID" value="KAJ7990895.1"/>
    <property type="molecule type" value="Genomic_DNA"/>
</dbReference>